<dbReference type="Pfam" id="PF00488">
    <property type="entry name" value="MutS_V"/>
    <property type="match status" value="1"/>
</dbReference>
<dbReference type="Proteomes" id="UP000299084">
    <property type="component" value="Unassembled WGS sequence"/>
</dbReference>
<dbReference type="GO" id="GO:0005524">
    <property type="term" value="F:ATP binding"/>
    <property type="evidence" value="ECO:0007669"/>
    <property type="project" value="UniProtKB-KW"/>
</dbReference>
<comment type="similarity">
    <text evidence="1">Belongs to the DNA mismatch repair MutS family.</text>
</comment>
<evidence type="ECO:0000313" key="7">
    <source>
        <dbReference type="Proteomes" id="UP000299084"/>
    </source>
</evidence>
<dbReference type="GO" id="GO:0006298">
    <property type="term" value="P:mismatch repair"/>
    <property type="evidence" value="ECO:0007669"/>
    <property type="project" value="InterPro"/>
</dbReference>
<dbReference type="FunFam" id="1.10.1420.10:FF:000056">
    <property type="entry name" value="MutS homolog 4"/>
    <property type="match status" value="1"/>
</dbReference>
<dbReference type="SUPFAM" id="SSF48334">
    <property type="entry name" value="DNA repair protein MutS, domain III"/>
    <property type="match status" value="1"/>
</dbReference>
<dbReference type="InterPro" id="IPR000432">
    <property type="entry name" value="DNA_mismatch_repair_MutS_C"/>
</dbReference>
<organism evidence="6 7">
    <name type="scientific">Camelus dromedarius</name>
    <name type="common">Dromedary</name>
    <name type="synonym">Arabian camel</name>
    <dbReference type="NCBI Taxonomy" id="9838"/>
    <lineage>
        <taxon>Eukaryota</taxon>
        <taxon>Metazoa</taxon>
        <taxon>Chordata</taxon>
        <taxon>Craniata</taxon>
        <taxon>Vertebrata</taxon>
        <taxon>Euteleostomi</taxon>
        <taxon>Mammalia</taxon>
        <taxon>Eutheria</taxon>
        <taxon>Laurasiatheria</taxon>
        <taxon>Artiodactyla</taxon>
        <taxon>Tylopoda</taxon>
        <taxon>Camelidae</taxon>
        <taxon>Camelus</taxon>
    </lineage>
</organism>
<dbReference type="SMART" id="SM00534">
    <property type="entry name" value="MUTSac"/>
    <property type="match status" value="1"/>
</dbReference>
<sequence length="336" mass="38081">MKGCLNMRTQKCYAVRSNINEFLDIARRTYTEIVDDIAGMISQLAEKYSLPLRTSFSSARGFFIQMTTDCTALPNDQLPSEFIKVHSRVGHYLTYQTCTFRIVCKLLSEIYEHIHCLYKLSDTVSMLDMLLSFAHACTLSDYVRPEFTDTLAIKQGWHPILEKISVEKPVANNTYITEGSNFLIITGPNMSGKSTYLKQIALCQIMAQIGKKIQICEEKTNTGSNKHKDTSNNNIEAPLFIILGLKAAEVSSLPPSIVLDAKEITTQITRQILQNQRSTPEMERQRAVYHLATRLVQAARNSQLDPDSLRTYLSNLKKKYEADFPRSEQVSGETEE</sequence>
<keyword evidence="7" id="KW-1185">Reference proteome</keyword>
<dbReference type="Gene3D" id="3.40.50.300">
    <property type="entry name" value="P-loop containing nucleotide triphosphate hydrolases"/>
    <property type="match status" value="1"/>
</dbReference>
<dbReference type="PANTHER" id="PTHR11361:SF21">
    <property type="entry name" value="MUTS PROTEIN HOMOLOG 4"/>
    <property type="match status" value="1"/>
</dbReference>
<keyword evidence="3" id="KW-0067">ATP-binding</keyword>
<dbReference type="GO" id="GO:0007131">
    <property type="term" value="P:reciprocal meiotic recombination"/>
    <property type="evidence" value="ECO:0007669"/>
    <property type="project" value="TreeGrafter"/>
</dbReference>
<reference evidence="6 7" key="1">
    <citation type="journal article" date="2019" name="Mol. Ecol. Resour.">
        <title>Improving Illumina assemblies with Hi-C and long reads: an example with the North African dromedary.</title>
        <authorList>
            <person name="Elbers J.P."/>
            <person name="Rogers M.F."/>
            <person name="Perelman P.L."/>
            <person name="Proskuryakova A.A."/>
            <person name="Serdyukova N.A."/>
            <person name="Johnson W.E."/>
            <person name="Horin P."/>
            <person name="Corander J."/>
            <person name="Murphy D."/>
            <person name="Burger P.A."/>
        </authorList>
    </citation>
    <scope>NUCLEOTIDE SEQUENCE [LARGE SCALE GENOMIC DNA]</scope>
    <source>
        <strain evidence="6">Drom800</strain>
        <tissue evidence="6">Blood</tissue>
    </source>
</reference>
<dbReference type="GO" id="GO:0140664">
    <property type="term" value="F:ATP-dependent DNA damage sensor activity"/>
    <property type="evidence" value="ECO:0007669"/>
    <property type="project" value="InterPro"/>
</dbReference>
<evidence type="ECO:0000256" key="2">
    <source>
        <dbReference type="ARBA" id="ARBA00022741"/>
    </source>
</evidence>
<name>A0A5N4DC64_CAMDR</name>
<dbReference type="PANTHER" id="PTHR11361">
    <property type="entry name" value="DNA MISMATCH REPAIR PROTEIN MUTS FAMILY MEMBER"/>
    <property type="match status" value="1"/>
</dbReference>
<dbReference type="AlphaFoldDB" id="A0A5N4DC64"/>
<dbReference type="InterPro" id="IPR036187">
    <property type="entry name" value="DNA_mismatch_repair_MutS_sf"/>
</dbReference>
<evidence type="ECO:0000313" key="6">
    <source>
        <dbReference type="EMBL" id="KAB1268665.1"/>
    </source>
</evidence>
<dbReference type="InterPro" id="IPR045076">
    <property type="entry name" value="MutS"/>
</dbReference>
<evidence type="ECO:0000256" key="1">
    <source>
        <dbReference type="ARBA" id="ARBA00006271"/>
    </source>
</evidence>
<dbReference type="SUPFAM" id="SSF52540">
    <property type="entry name" value="P-loop containing nucleoside triphosphate hydrolases"/>
    <property type="match status" value="1"/>
</dbReference>
<dbReference type="GO" id="GO:0030983">
    <property type="term" value="F:mismatched DNA binding"/>
    <property type="evidence" value="ECO:0007669"/>
    <property type="project" value="InterPro"/>
</dbReference>
<protein>
    <submittedName>
        <fullName evidence="6">MutS protein-like protein 4</fullName>
    </submittedName>
</protein>
<keyword evidence="4" id="KW-0238">DNA-binding</keyword>
<dbReference type="Pfam" id="PF05190">
    <property type="entry name" value="MutS_IV"/>
    <property type="match status" value="1"/>
</dbReference>
<dbReference type="GO" id="GO:0005634">
    <property type="term" value="C:nucleus"/>
    <property type="evidence" value="ECO:0007669"/>
    <property type="project" value="TreeGrafter"/>
</dbReference>
<dbReference type="InterPro" id="IPR027417">
    <property type="entry name" value="P-loop_NTPase"/>
</dbReference>
<proteinExistence type="inferred from homology"/>
<evidence type="ECO:0000256" key="4">
    <source>
        <dbReference type="ARBA" id="ARBA00023125"/>
    </source>
</evidence>
<accession>A0A5N4DC64</accession>
<dbReference type="InterPro" id="IPR007861">
    <property type="entry name" value="DNA_mismatch_repair_MutS_clamp"/>
</dbReference>
<comment type="caution">
    <text evidence="6">The sequence shown here is derived from an EMBL/GenBank/DDBJ whole genome shotgun (WGS) entry which is preliminary data.</text>
</comment>
<keyword evidence="2" id="KW-0547">Nucleotide-binding</keyword>
<evidence type="ECO:0000256" key="3">
    <source>
        <dbReference type="ARBA" id="ARBA00022840"/>
    </source>
</evidence>
<feature type="domain" description="DNA mismatch repair proteins mutS family" evidence="5">
    <location>
        <begin position="180"/>
        <end position="266"/>
    </location>
</feature>
<evidence type="ECO:0000259" key="5">
    <source>
        <dbReference type="SMART" id="SM00534"/>
    </source>
</evidence>
<dbReference type="EMBL" id="JWIN03000013">
    <property type="protein sequence ID" value="KAB1268665.1"/>
    <property type="molecule type" value="Genomic_DNA"/>
</dbReference>
<gene>
    <name evidence="6" type="ORF">Cadr_000014129</name>
</gene>